<reference evidence="3" key="2">
    <citation type="submission" date="2023-01" db="EMBL/GenBank/DDBJ databases">
        <authorList>
            <person name="Sun Q."/>
            <person name="Evtushenko L."/>
        </authorList>
    </citation>
    <scope>NUCLEOTIDE SEQUENCE</scope>
    <source>
        <strain evidence="3">VKM Ac-1958</strain>
    </source>
</reference>
<keyword evidence="4" id="KW-1185">Reference proteome</keyword>
<protein>
    <recommendedName>
        <fullName evidence="2">GH16 domain-containing protein</fullName>
    </recommendedName>
</protein>
<evidence type="ECO:0000313" key="3">
    <source>
        <dbReference type="EMBL" id="GLK00548.1"/>
    </source>
</evidence>
<dbReference type="InterPro" id="IPR008979">
    <property type="entry name" value="Galactose-bd-like_sf"/>
</dbReference>
<dbReference type="GO" id="GO:0005975">
    <property type="term" value="P:carbohydrate metabolic process"/>
    <property type="evidence" value="ECO:0007669"/>
    <property type="project" value="InterPro"/>
</dbReference>
<name>A0A9W6M7L1_9MICO</name>
<dbReference type="PANTHER" id="PTHR10963:SF60">
    <property type="entry name" value="GRAM-NEGATIVE BACTERIA-BINDING PROTEIN 1-RELATED"/>
    <property type="match status" value="1"/>
</dbReference>
<dbReference type="PANTHER" id="PTHR10963">
    <property type="entry name" value="GLYCOSYL HYDROLASE-RELATED"/>
    <property type="match status" value="1"/>
</dbReference>
<dbReference type="InterPro" id="IPR013320">
    <property type="entry name" value="ConA-like_dom_sf"/>
</dbReference>
<organism evidence="3 4">
    <name type="scientific">Microbacterium keratanolyticum</name>
    <dbReference type="NCBI Taxonomy" id="67574"/>
    <lineage>
        <taxon>Bacteria</taxon>
        <taxon>Bacillati</taxon>
        <taxon>Actinomycetota</taxon>
        <taxon>Actinomycetes</taxon>
        <taxon>Micrococcales</taxon>
        <taxon>Microbacteriaceae</taxon>
        <taxon>Microbacterium</taxon>
    </lineage>
</organism>
<evidence type="ECO:0000256" key="1">
    <source>
        <dbReference type="SAM" id="MobiDB-lite"/>
    </source>
</evidence>
<comment type="caution">
    <text evidence="3">The sequence shown here is derived from an EMBL/GenBank/DDBJ whole genome shotgun (WGS) entry which is preliminary data.</text>
</comment>
<dbReference type="InterPro" id="IPR050546">
    <property type="entry name" value="Glycosyl_Hydrlase_16"/>
</dbReference>
<dbReference type="Gene3D" id="2.60.120.200">
    <property type="match status" value="1"/>
</dbReference>
<dbReference type="Proteomes" id="UP001142325">
    <property type="component" value="Unassembled WGS sequence"/>
</dbReference>
<reference evidence="3" key="1">
    <citation type="journal article" date="2014" name="Int. J. Syst. Evol. Microbiol.">
        <title>Complete genome sequence of Corynebacterium casei LMG S-19264T (=DSM 44701T), isolated from a smear-ripened cheese.</title>
        <authorList>
            <consortium name="US DOE Joint Genome Institute (JGI-PGF)"/>
            <person name="Walter F."/>
            <person name="Albersmeier A."/>
            <person name="Kalinowski J."/>
            <person name="Ruckert C."/>
        </authorList>
    </citation>
    <scope>NUCLEOTIDE SEQUENCE</scope>
    <source>
        <strain evidence="3">VKM Ac-1958</strain>
    </source>
</reference>
<dbReference type="AlphaFoldDB" id="A0A9W6M7L1"/>
<accession>A0A9W6M7L1</accession>
<proteinExistence type="predicted"/>
<dbReference type="RefSeq" id="WP_204938263.1">
    <property type="nucleotide sequence ID" value="NZ_BAAAUM010000001.1"/>
</dbReference>
<dbReference type="SUPFAM" id="SSF49899">
    <property type="entry name" value="Concanavalin A-like lectins/glucanases"/>
    <property type="match status" value="1"/>
</dbReference>
<sequence length="545" mass="59621">MISTTTPFPLRSRLLLAPLAIIAVFLGIFVAAPTAEAASTVTKSTSSVIKREASGWSYYRATTAPASTWKTDTTGTGWRTGTAPFGVGTTGLNTGTVLPTISGTQPLASYYRKTFTLTKDLPEYAWLNTWADDGIVVWVNGTEVGRKNAPAGTITDKSYATAAPSTKKARSEPVTFTVPAKLLKEGTNTIAVQVLANYRKTPNVSFDAHFVREDHTSTETTPPVAPTTPPTTPTTPPTTPTTPPTTPTTPPTTPTTPPTTPDAGDKVEGWGAPTWRDEFDYVDPATGAPAVDPSKWNVRGRDDLGLLFDAAVPDRGQVTVDGADVLHIRGDWLDQPVIRPSNQTGPRELWHKTGYLDQRKLQSDDVSMAQQYGRWEIRAKTPSGPNTFGSLAAFWLRNSQSGEIDIMEAWGYDDAAVRDQRIDTATTTIHTHTADPAANQRYIWHHQDFGGPTPVWDDFHTYAFEFTPSYAAVIVDGKEMLRATPASHPNLWKQEFFGSPLHMRLNLHIGPSEKYWGLPDPNNKAATQNLDFQVDYVRTWAYTGS</sequence>
<feature type="domain" description="GH16" evidence="2">
    <location>
        <begin position="268"/>
        <end position="545"/>
    </location>
</feature>
<gene>
    <name evidence="3" type="ORF">GCM10017596_02630</name>
</gene>
<dbReference type="EMBL" id="BSET01000001">
    <property type="protein sequence ID" value="GLK00548.1"/>
    <property type="molecule type" value="Genomic_DNA"/>
</dbReference>
<evidence type="ECO:0000259" key="2">
    <source>
        <dbReference type="PROSITE" id="PS51762"/>
    </source>
</evidence>
<dbReference type="PROSITE" id="PS51762">
    <property type="entry name" value="GH16_2"/>
    <property type="match status" value="1"/>
</dbReference>
<evidence type="ECO:0000313" key="4">
    <source>
        <dbReference type="Proteomes" id="UP001142325"/>
    </source>
</evidence>
<feature type="compositionally biased region" description="Pro residues" evidence="1">
    <location>
        <begin position="223"/>
        <end position="260"/>
    </location>
</feature>
<dbReference type="InterPro" id="IPR000757">
    <property type="entry name" value="Beta-glucanase-like"/>
</dbReference>
<dbReference type="SUPFAM" id="SSF49785">
    <property type="entry name" value="Galactose-binding domain-like"/>
    <property type="match status" value="1"/>
</dbReference>
<feature type="region of interest" description="Disordered" evidence="1">
    <location>
        <begin position="214"/>
        <end position="269"/>
    </location>
</feature>
<dbReference type="Pfam" id="PF00722">
    <property type="entry name" value="Glyco_hydro_16"/>
    <property type="match status" value="1"/>
</dbReference>
<dbReference type="Gene3D" id="2.60.120.260">
    <property type="entry name" value="Galactose-binding domain-like"/>
    <property type="match status" value="1"/>
</dbReference>
<dbReference type="GO" id="GO:0004553">
    <property type="term" value="F:hydrolase activity, hydrolyzing O-glycosyl compounds"/>
    <property type="evidence" value="ECO:0007669"/>
    <property type="project" value="InterPro"/>
</dbReference>